<protein>
    <submittedName>
        <fullName evidence="1">Uncharacterized protein</fullName>
    </submittedName>
</protein>
<dbReference type="EMBL" id="CM044704">
    <property type="protein sequence ID" value="KAI5668693.1"/>
    <property type="molecule type" value="Genomic_DNA"/>
</dbReference>
<organism evidence="1 2">
    <name type="scientific">Catharanthus roseus</name>
    <name type="common">Madagascar periwinkle</name>
    <name type="synonym">Vinca rosea</name>
    <dbReference type="NCBI Taxonomy" id="4058"/>
    <lineage>
        <taxon>Eukaryota</taxon>
        <taxon>Viridiplantae</taxon>
        <taxon>Streptophyta</taxon>
        <taxon>Embryophyta</taxon>
        <taxon>Tracheophyta</taxon>
        <taxon>Spermatophyta</taxon>
        <taxon>Magnoliopsida</taxon>
        <taxon>eudicotyledons</taxon>
        <taxon>Gunneridae</taxon>
        <taxon>Pentapetalae</taxon>
        <taxon>asterids</taxon>
        <taxon>lamiids</taxon>
        <taxon>Gentianales</taxon>
        <taxon>Apocynaceae</taxon>
        <taxon>Rauvolfioideae</taxon>
        <taxon>Vinceae</taxon>
        <taxon>Catharanthinae</taxon>
        <taxon>Catharanthus</taxon>
    </lineage>
</organism>
<accession>A0ACC0B809</accession>
<keyword evidence="2" id="KW-1185">Reference proteome</keyword>
<name>A0ACC0B809_CATRO</name>
<evidence type="ECO:0000313" key="1">
    <source>
        <dbReference type="EMBL" id="KAI5668693.1"/>
    </source>
</evidence>
<proteinExistence type="predicted"/>
<dbReference type="Proteomes" id="UP001060085">
    <property type="component" value="Linkage Group LG04"/>
</dbReference>
<reference evidence="2" key="1">
    <citation type="journal article" date="2023" name="Nat. Plants">
        <title>Single-cell RNA sequencing provides a high-resolution roadmap for understanding the multicellular compartmentation of specialized metabolism.</title>
        <authorList>
            <person name="Sun S."/>
            <person name="Shen X."/>
            <person name="Li Y."/>
            <person name="Li Y."/>
            <person name="Wang S."/>
            <person name="Li R."/>
            <person name="Zhang H."/>
            <person name="Shen G."/>
            <person name="Guo B."/>
            <person name="Wei J."/>
            <person name="Xu J."/>
            <person name="St-Pierre B."/>
            <person name="Chen S."/>
            <person name="Sun C."/>
        </authorList>
    </citation>
    <scope>NUCLEOTIDE SEQUENCE [LARGE SCALE GENOMIC DNA]</scope>
</reference>
<sequence>MGLGEQIDDLIESNTVRLLDWNNAMTDIQLVRFRSDRFGWAENIELLKAEVTNGQQNVTITVTLIITHGTHALYRYIKINIEMSLKFILRLISHLVSKDPEIPVSNIIQEMQVLLQTSYIYLRETYRRIYQSNFYLVGHEDFWRDAPYNLTFHPPNMNNGRGRKQGTRFRGEMDYKNPDSAPRCSRCRMQGYNRKNFNNPIQAIYKFLFLKLL</sequence>
<gene>
    <name evidence="1" type="ORF">M9H77_18546</name>
</gene>
<evidence type="ECO:0000313" key="2">
    <source>
        <dbReference type="Proteomes" id="UP001060085"/>
    </source>
</evidence>
<comment type="caution">
    <text evidence="1">The sequence shown here is derived from an EMBL/GenBank/DDBJ whole genome shotgun (WGS) entry which is preliminary data.</text>
</comment>